<dbReference type="PANTHER" id="PTHR30514">
    <property type="entry name" value="GLUCOKINASE"/>
    <property type="match status" value="1"/>
</dbReference>
<dbReference type="GO" id="GO:0097367">
    <property type="term" value="F:carbohydrate derivative binding"/>
    <property type="evidence" value="ECO:0007669"/>
    <property type="project" value="InterPro"/>
</dbReference>
<dbReference type="PANTHER" id="PTHR30514:SF21">
    <property type="entry name" value="RPIR-FAMILY TRANSCRIPTIONAL REGULATOR"/>
    <property type="match status" value="1"/>
</dbReference>
<evidence type="ECO:0000313" key="7">
    <source>
        <dbReference type="Proteomes" id="UP000307201"/>
    </source>
</evidence>
<reference evidence="6 7" key="1">
    <citation type="submission" date="2019-05" db="EMBL/GenBank/DDBJ databases">
        <title>The metagenome of a microbial culture collection derived from dairy environment covers the genomic content of the human microbiome.</title>
        <authorList>
            <person name="Roder T."/>
            <person name="Wuthrich D."/>
            <person name="Sattari Z."/>
            <person name="Von Ah U."/>
            <person name="Bar C."/>
            <person name="Ronchi F."/>
            <person name="Macpherson A.J."/>
            <person name="Ganal-Vonarburg S.C."/>
            <person name="Bruggmann R."/>
            <person name="Vergeres G."/>
        </authorList>
    </citation>
    <scope>NUCLEOTIDE SEQUENCE [LARGE SCALE GENOMIC DNA]</scope>
    <source>
        <strain evidence="6 7">FAM 24235</strain>
    </source>
</reference>
<dbReference type="InterPro" id="IPR009057">
    <property type="entry name" value="Homeodomain-like_sf"/>
</dbReference>
<accession>A0A5R9C7G5</accession>
<comment type="caution">
    <text evidence="6">The sequence shown here is derived from an EMBL/GenBank/DDBJ whole genome shotgun (WGS) entry which is preliminary data.</text>
</comment>
<dbReference type="PROSITE" id="PS51071">
    <property type="entry name" value="HTH_RPIR"/>
    <property type="match status" value="1"/>
</dbReference>
<keyword evidence="2" id="KW-0238">DNA-binding</keyword>
<dbReference type="InterPro" id="IPR001347">
    <property type="entry name" value="SIS_dom"/>
</dbReference>
<dbReference type="EMBL" id="VBTE01000004">
    <property type="protein sequence ID" value="TLQ09001.1"/>
    <property type="molecule type" value="Genomic_DNA"/>
</dbReference>
<organism evidence="6 7">
    <name type="scientific">Marinilactibacillus psychrotolerans</name>
    <dbReference type="NCBI Taxonomy" id="191770"/>
    <lineage>
        <taxon>Bacteria</taxon>
        <taxon>Bacillati</taxon>
        <taxon>Bacillota</taxon>
        <taxon>Bacilli</taxon>
        <taxon>Lactobacillales</taxon>
        <taxon>Carnobacteriaceae</taxon>
        <taxon>Marinilactibacillus</taxon>
    </lineage>
</organism>
<dbReference type="SUPFAM" id="SSF46689">
    <property type="entry name" value="Homeodomain-like"/>
    <property type="match status" value="1"/>
</dbReference>
<protein>
    <submittedName>
        <fullName evidence="6">MurR/RpiR family transcriptional regulator</fullName>
    </submittedName>
</protein>
<name>A0A5R9C7G5_9LACT</name>
<proteinExistence type="predicted"/>
<dbReference type="InterPro" id="IPR047640">
    <property type="entry name" value="RpiR-like"/>
</dbReference>
<dbReference type="SUPFAM" id="SSF53697">
    <property type="entry name" value="SIS domain"/>
    <property type="match status" value="1"/>
</dbReference>
<evidence type="ECO:0000259" key="5">
    <source>
        <dbReference type="PROSITE" id="PS51464"/>
    </source>
</evidence>
<keyword evidence="3" id="KW-0804">Transcription</keyword>
<dbReference type="InterPro" id="IPR000281">
    <property type="entry name" value="HTH_RpiR"/>
</dbReference>
<dbReference type="PROSITE" id="PS51464">
    <property type="entry name" value="SIS"/>
    <property type="match status" value="1"/>
</dbReference>
<evidence type="ECO:0000313" key="6">
    <source>
        <dbReference type="EMBL" id="TLQ09001.1"/>
    </source>
</evidence>
<dbReference type="Pfam" id="PF01380">
    <property type="entry name" value="SIS"/>
    <property type="match status" value="1"/>
</dbReference>
<dbReference type="InterPro" id="IPR035472">
    <property type="entry name" value="RpiR-like_SIS"/>
</dbReference>
<evidence type="ECO:0000256" key="1">
    <source>
        <dbReference type="ARBA" id="ARBA00023015"/>
    </source>
</evidence>
<dbReference type="Gene3D" id="1.10.10.10">
    <property type="entry name" value="Winged helix-like DNA-binding domain superfamily/Winged helix DNA-binding domain"/>
    <property type="match status" value="1"/>
</dbReference>
<feature type="domain" description="SIS" evidence="5">
    <location>
        <begin position="123"/>
        <end position="263"/>
    </location>
</feature>
<dbReference type="InterPro" id="IPR046348">
    <property type="entry name" value="SIS_dom_sf"/>
</dbReference>
<keyword evidence="1" id="KW-0805">Transcription regulation</keyword>
<evidence type="ECO:0000256" key="3">
    <source>
        <dbReference type="ARBA" id="ARBA00023163"/>
    </source>
</evidence>
<evidence type="ECO:0000256" key="2">
    <source>
        <dbReference type="ARBA" id="ARBA00023125"/>
    </source>
</evidence>
<dbReference type="AlphaFoldDB" id="A0A5R9C7G5"/>
<dbReference type="CDD" id="cd05013">
    <property type="entry name" value="SIS_RpiR"/>
    <property type="match status" value="1"/>
</dbReference>
<dbReference type="OrthoDB" id="3684496at2"/>
<dbReference type="GO" id="GO:0003700">
    <property type="term" value="F:DNA-binding transcription factor activity"/>
    <property type="evidence" value="ECO:0007669"/>
    <property type="project" value="InterPro"/>
</dbReference>
<sequence>MNSSYQNIFTRIYSNRSNLTATENEIANYILDNPKETSESTITNLSKKIGVSEASINRFCKKIGFKGFNEFKISVAQDSYYRKMQDKKRAASSIHFSETLSFDYTELINITSENINQELLQNLATEIKQAGNIYIVAFAEAHTVAVHLHYQLLMLSIPSMIITDLSLLKIIAHKCDDNDLFFIITESGNSKELNKLIENAKQNMPKLYVLTSYESSNLTKLATNSIIIPNRLSLNDSSLISSYISYIFVTDLIVGTLIKSDIKFVREKLENEGIITSSDYYPYEY</sequence>
<dbReference type="Pfam" id="PF01418">
    <property type="entry name" value="HTH_6"/>
    <property type="match status" value="1"/>
</dbReference>
<dbReference type="InterPro" id="IPR036388">
    <property type="entry name" value="WH-like_DNA-bd_sf"/>
</dbReference>
<evidence type="ECO:0000259" key="4">
    <source>
        <dbReference type="PROSITE" id="PS51071"/>
    </source>
</evidence>
<dbReference type="Proteomes" id="UP000307201">
    <property type="component" value="Unassembled WGS sequence"/>
</dbReference>
<gene>
    <name evidence="6" type="ORF">FEZ48_02290</name>
</gene>
<dbReference type="GO" id="GO:1901135">
    <property type="term" value="P:carbohydrate derivative metabolic process"/>
    <property type="evidence" value="ECO:0007669"/>
    <property type="project" value="InterPro"/>
</dbReference>
<dbReference type="GO" id="GO:0003677">
    <property type="term" value="F:DNA binding"/>
    <property type="evidence" value="ECO:0007669"/>
    <property type="project" value="UniProtKB-KW"/>
</dbReference>
<dbReference type="RefSeq" id="WP_138470843.1">
    <property type="nucleotide sequence ID" value="NZ_VBTE01000004.1"/>
</dbReference>
<feature type="domain" description="HTH rpiR-type" evidence="4">
    <location>
        <begin position="6"/>
        <end position="82"/>
    </location>
</feature>
<dbReference type="Gene3D" id="3.40.50.10490">
    <property type="entry name" value="Glucose-6-phosphate isomerase like protein, domain 1"/>
    <property type="match status" value="1"/>
</dbReference>